<keyword evidence="11" id="KW-0732">Signal</keyword>
<evidence type="ECO:0000256" key="7">
    <source>
        <dbReference type="ARBA" id="ARBA00023004"/>
    </source>
</evidence>
<feature type="transmembrane region" description="Helical" evidence="10">
    <location>
        <begin position="512"/>
        <end position="529"/>
    </location>
</feature>
<dbReference type="PROSITE" id="PS51007">
    <property type="entry name" value="CYTC"/>
    <property type="match status" value="1"/>
</dbReference>
<evidence type="ECO:0000256" key="2">
    <source>
        <dbReference type="ARBA" id="ARBA00008333"/>
    </source>
</evidence>
<evidence type="ECO:0000256" key="11">
    <source>
        <dbReference type="SAM" id="SignalP"/>
    </source>
</evidence>
<evidence type="ECO:0000256" key="6">
    <source>
        <dbReference type="ARBA" id="ARBA00022989"/>
    </source>
</evidence>
<accession>A0ABY6A0T5</accession>
<dbReference type="InterPro" id="IPR009056">
    <property type="entry name" value="Cyt_c-like_dom"/>
</dbReference>
<evidence type="ECO:0000256" key="5">
    <source>
        <dbReference type="ARBA" id="ARBA00022723"/>
    </source>
</evidence>
<feature type="transmembrane region" description="Helical" evidence="10">
    <location>
        <begin position="622"/>
        <end position="648"/>
    </location>
</feature>
<dbReference type="Pfam" id="PF03239">
    <property type="entry name" value="FTR1"/>
    <property type="match status" value="1"/>
</dbReference>
<protein>
    <submittedName>
        <fullName evidence="13">FTR1 family protein</fullName>
    </submittedName>
</protein>
<gene>
    <name evidence="13" type="ORF">N4T19_19645</name>
</gene>
<dbReference type="Proteomes" id="UP001058290">
    <property type="component" value="Chromosome"/>
</dbReference>
<evidence type="ECO:0000256" key="3">
    <source>
        <dbReference type="ARBA" id="ARBA00022617"/>
    </source>
</evidence>
<feature type="transmembrane region" description="Helical" evidence="10">
    <location>
        <begin position="439"/>
        <end position="462"/>
    </location>
</feature>
<dbReference type="PANTHER" id="PTHR31632">
    <property type="entry name" value="IRON TRANSPORTER FTH1"/>
    <property type="match status" value="1"/>
</dbReference>
<name>A0ABY6A0T5_9BURK</name>
<evidence type="ECO:0000256" key="8">
    <source>
        <dbReference type="ARBA" id="ARBA00023136"/>
    </source>
</evidence>
<keyword evidence="14" id="KW-1185">Reference proteome</keyword>
<keyword evidence="5 9" id="KW-0479">Metal-binding</keyword>
<dbReference type="EMBL" id="CP104377">
    <property type="protein sequence ID" value="UXC17881.1"/>
    <property type="molecule type" value="Genomic_DNA"/>
</dbReference>
<dbReference type="SUPFAM" id="SSF46626">
    <property type="entry name" value="Cytochrome c"/>
    <property type="match status" value="1"/>
</dbReference>
<feature type="signal peptide" evidence="11">
    <location>
        <begin position="1"/>
        <end position="25"/>
    </location>
</feature>
<keyword evidence="8 10" id="KW-0472">Membrane</keyword>
<dbReference type="Pfam" id="PF00034">
    <property type="entry name" value="Cytochrom_C"/>
    <property type="match status" value="1"/>
</dbReference>
<organism evidence="13 14">
    <name type="scientific">Comamonas squillarum</name>
    <dbReference type="NCBI Taxonomy" id="2977320"/>
    <lineage>
        <taxon>Bacteria</taxon>
        <taxon>Pseudomonadati</taxon>
        <taxon>Pseudomonadota</taxon>
        <taxon>Betaproteobacteria</taxon>
        <taxon>Burkholderiales</taxon>
        <taxon>Comamonadaceae</taxon>
        <taxon>Comamonas</taxon>
    </lineage>
</organism>
<dbReference type="InterPro" id="IPR004923">
    <property type="entry name" value="FTR1/Fip1/EfeU"/>
</dbReference>
<evidence type="ECO:0000256" key="10">
    <source>
        <dbReference type="SAM" id="Phobius"/>
    </source>
</evidence>
<comment type="subcellular location">
    <subcellularLocation>
        <location evidence="1">Membrane</location>
        <topology evidence="1">Multi-pass membrane protein</topology>
    </subcellularLocation>
</comment>
<evidence type="ECO:0000256" key="9">
    <source>
        <dbReference type="PROSITE-ProRule" id="PRU00433"/>
    </source>
</evidence>
<evidence type="ECO:0000256" key="1">
    <source>
        <dbReference type="ARBA" id="ARBA00004141"/>
    </source>
</evidence>
<sequence>MRSTLSWTLALVAGLAGLLSGPALAQTPATAPSTTASNSASATQATDARQLWQLLDYVAVDYGGAVENGQVASEGEYAEMLDFSANALQQAQALPAHADKAKVVSLVTQLRAAVQAKATADAVAQLAHQAAQLLVAAYPMPVAPAKAPDITKGSQLFQQICASCHGATGGGDGPAAQGLDPQPIAFSDAQRANARSLMALYQVTSQGVEGTSMVSFGALPEDDRWALAYFVGGLSYNDELRATGKALWQSDAGLRARFGDLAALSTTTAQSLTPAMPIEQARAVLAYLRANPEVISEGKASGVALSRQRLAQSLAALQAGDRNQAMKLALSAYLDGFEPLEPTIAARNKALMTQVESAMVQYRATVASGTLQEAEAAAQQLQAMFGQVEAELNAGASDATATFVGALTILLREGLEALLIVIGMVALLRKAGRQDALRYVHAGWSSALVAGGMTWAIATYLVEISGASREVTEGLGSVVAALVLLSVGLWMHSKSSAGRWQSYLSEKLSASMGQGSMWGLFALAFVSVYREVFETVLFFSALASDGHHGALLGGGLAAVAILGVIAWVLLRTSARMPVGRFFSATSILVAVLAVVLVGKGVSSLQEAGWVSATPLAAPRIELLGMFPTMETLLAQALVLALVVFGFAYNRAAARRAVSAPQ</sequence>
<keyword evidence="4 10" id="KW-0812">Transmembrane</keyword>
<feature type="transmembrane region" description="Helical" evidence="10">
    <location>
        <begin position="474"/>
        <end position="491"/>
    </location>
</feature>
<evidence type="ECO:0000313" key="14">
    <source>
        <dbReference type="Proteomes" id="UP001058290"/>
    </source>
</evidence>
<proteinExistence type="inferred from homology"/>
<keyword evidence="7 9" id="KW-0408">Iron</keyword>
<feature type="transmembrane region" description="Helical" evidence="10">
    <location>
        <begin position="403"/>
        <end position="427"/>
    </location>
</feature>
<feature type="transmembrane region" description="Helical" evidence="10">
    <location>
        <begin position="549"/>
        <end position="569"/>
    </location>
</feature>
<evidence type="ECO:0000313" key="13">
    <source>
        <dbReference type="EMBL" id="UXC17881.1"/>
    </source>
</evidence>
<dbReference type="InterPro" id="IPR036909">
    <property type="entry name" value="Cyt_c-like_dom_sf"/>
</dbReference>
<dbReference type="Gene3D" id="1.10.760.10">
    <property type="entry name" value="Cytochrome c-like domain"/>
    <property type="match status" value="1"/>
</dbReference>
<reference evidence="13" key="1">
    <citation type="submission" date="2022-09" db="EMBL/GenBank/DDBJ databases">
        <title>Bacterial diversity in gut of crayfish and pufferfish.</title>
        <authorList>
            <person name="Huang Y."/>
        </authorList>
    </citation>
    <scope>NUCLEOTIDE SEQUENCE</scope>
    <source>
        <strain evidence="13">PR12</strain>
    </source>
</reference>
<evidence type="ECO:0000259" key="12">
    <source>
        <dbReference type="PROSITE" id="PS51007"/>
    </source>
</evidence>
<keyword evidence="3 9" id="KW-0349">Heme</keyword>
<evidence type="ECO:0000256" key="4">
    <source>
        <dbReference type="ARBA" id="ARBA00022692"/>
    </source>
</evidence>
<dbReference type="RefSeq" id="WP_260718818.1">
    <property type="nucleotide sequence ID" value="NZ_CP104377.1"/>
</dbReference>
<comment type="similarity">
    <text evidence="2">Belongs to the oxidase-dependent Fe transporter (OFeT) (TC 9.A.10.1) family.</text>
</comment>
<feature type="domain" description="Cytochrome c" evidence="12">
    <location>
        <begin position="148"/>
        <end position="235"/>
    </location>
</feature>
<keyword evidence="6 10" id="KW-1133">Transmembrane helix</keyword>
<dbReference type="PANTHER" id="PTHR31632:SF2">
    <property type="entry name" value="PLASMA MEMBRANE IRON PERMEASE"/>
    <property type="match status" value="1"/>
</dbReference>
<feature type="transmembrane region" description="Helical" evidence="10">
    <location>
        <begin position="581"/>
        <end position="602"/>
    </location>
</feature>
<feature type="chain" id="PRO_5046486792" evidence="11">
    <location>
        <begin position="26"/>
        <end position="661"/>
    </location>
</feature>